<dbReference type="RefSeq" id="WP_377771181.1">
    <property type="nucleotide sequence ID" value="NZ_JBHUOQ010000001.1"/>
</dbReference>
<comment type="similarity">
    <text evidence="1">Belongs to the CbbQ/NirQ/NorQ/GpvN family.</text>
</comment>
<dbReference type="InterPro" id="IPR003593">
    <property type="entry name" value="AAA+_ATPase"/>
</dbReference>
<evidence type="ECO:0000259" key="2">
    <source>
        <dbReference type="SMART" id="SM00382"/>
    </source>
</evidence>
<dbReference type="Proteomes" id="UP001597519">
    <property type="component" value="Unassembled WGS sequence"/>
</dbReference>
<dbReference type="CDD" id="cd00009">
    <property type="entry name" value="AAA"/>
    <property type="match status" value="1"/>
</dbReference>
<name>A0ABW5WTH4_9STAP</name>
<dbReference type="PANTHER" id="PTHR42759">
    <property type="entry name" value="MOXR FAMILY PROTEIN"/>
    <property type="match status" value="1"/>
</dbReference>
<feature type="domain" description="AAA+ ATPase" evidence="2">
    <location>
        <begin position="23"/>
        <end position="172"/>
    </location>
</feature>
<dbReference type="InterPro" id="IPR050764">
    <property type="entry name" value="CbbQ/NirQ/NorQ/GpvN"/>
</dbReference>
<gene>
    <name evidence="3" type="ORF">ACFSX4_02390</name>
</gene>
<dbReference type="Gene3D" id="3.40.50.300">
    <property type="entry name" value="P-loop containing nucleotide triphosphate hydrolases"/>
    <property type="match status" value="1"/>
</dbReference>
<sequence>MMNFLFSHNDQTIREDAINILNLKKNLLLKGPTGSGKTRLAEDLSNTLNRKIYSINCSVDVDIESLLGFKTIEYIDGKQEIKFIDGPVVQAMKKGGMLYIDEINMAKPEVLPVLNAVLDYRRRMTNPLTGEEITADDGFLAVAAINVGYVGTMPMNEALLNRFNVIEIDYVSKEALTEILKEQSIQNDINILKQLSDFHEDLVTMTKQGQISKEPSSVRSLLDFADLSTEMPMDRAVRRTIVDKLDNDQEKKAILNAVKLHFGQ</sequence>
<dbReference type="InterPro" id="IPR011704">
    <property type="entry name" value="ATPase_dyneun-rel_AAA"/>
</dbReference>
<reference evidence="4" key="1">
    <citation type="journal article" date="2019" name="Int. J. Syst. Evol. Microbiol.">
        <title>The Global Catalogue of Microorganisms (GCM) 10K type strain sequencing project: providing services to taxonomists for standard genome sequencing and annotation.</title>
        <authorList>
            <consortium name="The Broad Institute Genomics Platform"/>
            <consortium name="The Broad Institute Genome Sequencing Center for Infectious Disease"/>
            <person name="Wu L."/>
            <person name="Ma J."/>
        </authorList>
    </citation>
    <scope>NUCLEOTIDE SEQUENCE [LARGE SCALE GENOMIC DNA]</scope>
    <source>
        <strain evidence="4">KCTC 33575</strain>
    </source>
</reference>
<evidence type="ECO:0000256" key="1">
    <source>
        <dbReference type="ARBA" id="ARBA00009417"/>
    </source>
</evidence>
<dbReference type="InterPro" id="IPR001270">
    <property type="entry name" value="ClpA/B"/>
</dbReference>
<dbReference type="SMART" id="SM00382">
    <property type="entry name" value="AAA"/>
    <property type="match status" value="1"/>
</dbReference>
<dbReference type="SUPFAM" id="SSF52540">
    <property type="entry name" value="P-loop containing nucleoside triphosphate hydrolases"/>
    <property type="match status" value="1"/>
</dbReference>
<keyword evidence="4" id="KW-1185">Reference proteome</keyword>
<dbReference type="PRINTS" id="PR00300">
    <property type="entry name" value="CLPPROTEASEA"/>
</dbReference>
<evidence type="ECO:0000313" key="4">
    <source>
        <dbReference type="Proteomes" id="UP001597519"/>
    </source>
</evidence>
<dbReference type="PANTHER" id="PTHR42759:SF1">
    <property type="entry name" value="MAGNESIUM-CHELATASE SUBUNIT CHLD"/>
    <property type="match status" value="1"/>
</dbReference>
<dbReference type="Pfam" id="PF07728">
    <property type="entry name" value="AAA_5"/>
    <property type="match status" value="1"/>
</dbReference>
<organism evidence="3 4">
    <name type="scientific">Corticicoccus populi</name>
    <dbReference type="NCBI Taxonomy" id="1812821"/>
    <lineage>
        <taxon>Bacteria</taxon>
        <taxon>Bacillati</taxon>
        <taxon>Bacillota</taxon>
        <taxon>Bacilli</taxon>
        <taxon>Bacillales</taxon>
        <taxon>Staphylococcaceae</taxon>
        <taxon>Corticicoccus</taxon>
    </lineage>
</organism>
<comment type="caution">
    <text evidence="3">The sequence shown here is derived from an EMBL/GenBank/DDBJ whole genome shotgun (WGS) entry which is preliminary data.</text>
</comment>
<evidence type="ECO:0000313" key="3">
    <source>
        <dbReference type="EMBL" id="MFD2829298.1"/>
    </source>
</evidence>
<accession>A0ABW5WTH4</accession>
<dbReference type="InterPro" id="IPR027417">
    <property type="entry name" value="P-loop_NTPase"/>
</dbReference>
<dbReference type="EMBL" id="JBHUOQ010000001">
    <property type="protein sequence ID" value="MFD2829298.1"/>
    <property type="molecule type" value="Genomic_DNA"/>
</dbReference>
<proteinExistence type="inferred from homology"/>
<protein>
    <submittedName>
        <fullName evidence="3">AAA family ATPase</fullName>
    </submittedName>
</protein>